<keyword evidence="2" id="KW-0540">Nuclease</keyword>
<feature type="compositionally biased region" description="Basic and acidic residues" evidence="3">
    <location>
        <begin position="139"/>
        <end position="149"/>
    </location>
</feature>
<protein>
    <recommendedName>
        <fullName evidence="2">Crossover junction endonuclease MUS81</fullName>
        <ecNumber evidence="2">3.1.22.-</ecNumber>
    </recommendedName>
</protein>
<sequence>MENFTIDLCDSDDDIVVATTASVAAEKKYNDDDHVDDDSSSSSSSGDSYLWKAGGFLKGSPRKKEEIRRGNYFKEVRRKYGDNDDGERKKRKEIHAAVRSFGSPIVSLELNDGDVEDLERDSCRMESSTQDSTTNCNRWEGKAPLREQLDDGMSKSKRKFPFELHECKKSSSLFGPGIQDCTKINKTEDHDVECIEIDLSDSSFDDGISDMKPIVSEKGGEKIKPVIKKTAGQHSLPNNDLDFDGEFRINEKPSAASKEDPKLWKRNSPKKKKSYDSSDDNSSYSTKLQLEEEQPTAITKVHNPYGQAQTSTAEKKSCYLDNSDLSHSSDSTISLPREMMSSAMKECKEMRLKQKEGNFTGLASEKGSVSFNNSDDIEVFGEDQGSEDADFSFGTHGGFDEDDDQLTIKNSTELRPRQKGCVKASSKTKPKLKTSLHDDIEVLDCDSDSSSSQSSAELFTPRPFEKNATKPAMQKQCPNSSFSSSKLSTPCAFSPAATSPTLGAYAKRKVPTPAIPAMSASLVKELGGKMYHDLRHNFLVALVSHARRLRSNSYQRASFDSSLRSIVVIGLHTRPLRSAEAARRIKGVGSNFYDLLKESSAGVKGSKPFTPAIGKYSCVANAALVALLELEEANASVASTNGQSFPLEDLIRKLNELLDSRANASLNQNVEKYLDPNNLDPGWGQVKKLASTNAVADLGGPFIKERKKKDASASGRIYELLDSGRIMARKLRTLSRLGPAEPGPLRQFPEETVDEEFGAVTMSMDFREGGGGGKSLHKMCDQLDVRGVPYVVRELKIADYLFFVEGKMAPILIERKTAEDVANSLHDGRWERQQRSMRKAQYVLGGGPERRCIISYIIEGDPSKKTVHGGNVGRHTWFQSVEDVEQAIAKLPSLGFSVMRSKGILDTVGILAKVAQDVSWKAKNGSIDAIFSYKEFLNRVKVLGEDIGDPPTDKEHQNPAPPVVVNAEHIPEHLRNRNDDDAFSPQSENTQSNFQSRQGSKTSSTQTVYEETSEEFAQLKNMSIAQLKDRCKERDEKISGKKDDLIARLLKPRKPEILIIRIRRNEYVPKVPSCNAALMVALLLNHVPGTQGMSKERLMVLAEETGVSSESTMGGDGGFYDGWAGVKQLLQGDPALVRKEKGHRYSLTTQPPESCGRAVAHALHILAHREGICKCGNPPPEL</sequence>
<feature type="region of interest" description="Disordered" evidence="3">
    <location>
        <begin position="26"/>
        <end position="64"/>
    </location>
</feature>
<dbReference type="GO" id="GO:0006308">
    <property type="term" value="P:DNA catabolic process"/>
    <property type="evidence" value="ECO:0007669"/>
    <property type="project" value="UniProtKB-UniRule"/>
</dbReference>
<accession>A0ABD3MZ37</accession>
<feature type="compositionally biased region" description="Basic residues" evidence="3">
    <location>
        <begin position="264"/>
        <end position="273"/>
    </location>
</feature>
<dbReference type="PANTHER" id="PTHR13451">
    <property type="entry name" value="CLASS II CROSSOVER JUNCTION ENDONUCLEASE MUS81"/>
    <property type="match status" value="1"/>
</dbReference>
<comment type="function">
    <text evidence="2">Interacts with EME1 to form a DNA structure-specific endonuclease with substrate preference for branched DNA structures with a 5'-end at the branch nick. Typical substrates include 3'-flap structures, D-loops, replication forks and nicked Holliday junctions. May be required in mitosis for the processing of stalled or collapsed replication fork intermediates. May be required in meiosis for the repair of meiosis-specific double strand breaks subsequent to single-end invasion (SEI).</text>
</comment>
<dbReference type="PANTHER" id="PTHR13451:SF0">
    <property type="entry name" value="CROSSOVER JUNCTION ENDONUCLEASE MUS81"/>
    <property type="match status" value="1"/>
</dbReference>
<dbReference type="Gene3D" id="1.10.10.10">
    <property type="entry name" value="Winged helix-like DNA-binding domain superfamily/Winged helix DNA-binding domain"/>
    <property type="match status" value="1"/>
</dbReference>
<dbReference type="InterPro" id="IPR036361">
    <property type="entry name" value="SAP_dom_sf"/>
</dbReference>
<keyword evidence="2" id="KW-0539">Nucleus</keyword>
<dbReference type="SMART" id="SM00513">
    <property type="entry name" value="SAP"/>
    <property type="match status" value="1"/>
</dbReference>
<dbReference type="Proteomes" id="UP001530315">
    <property type="component" value="Unassembled WGS sequence"/>
</dbReference>
<dbReference type="InterPro" id="IPR033309">
    <property type="entry name" value="Mus81"/>
</dbReference>
<dbReference type="InterPro" id="IPR036388">
    <property type="entry name" value="WH-like_DNA-bd_sf"/>
</dbReference>
<feature type="compositionally biased region" description="Polar residues" evidence="3">
    <location>
        <begin position="125"/>
        <end position="137"/>
    </location>
</feature>
<dbReference type="InterPro" id="IPR003034">
    <property type="entry name" value="SAP_dom"/>
</dbReference>
<keyword evidence="2" id="KW-0479">Metal-binding</keyword>
<keyword evidence="2" id="KW-0255">Endonuclease</keyword>
<dbReference type="PROSITE" id="PS50800">
    <property type="entry name" value="SAP"/>
    <property type="match status" value="1"/>
</dbReference>
<keyword evidence="2" id="KW-0234">DNA repair</keyword>
<dbReference type="GO" id="GO:0048476">
    <property type="term" value="C:Holliday junction resolvase complex"/>
    <property type="evidence" value="ECO:0007669"/>
    <property type="project" value="UniProtKB-UniRule"/>
</dbReference>
<keyword evidence="1 2" id="KW-0378">Hydrolase</keyword>
<evidence type="ECO:0000259" key="4">
    <source>
        <dbReference type="PROSITE" id="PS50800"/>
    </source>
</evidence>
<organism evidence="5 6">
    <name type="scientific">Stephanodiscus triporus</name>
    <dbReference type="NCBI Taxonomy" id="2934178"/>
    <lineage>
        <taxon>Eukaryota</taxon>
        <taxon>Sar</taxon>
        <taxon>Stramenopiles</taxon>
        <taxon>Ochrophyta</taxon>
        <taxon>Bacillariophyta</taxon>
        <taxon>Coscinodiscophyceae</taxon>
        <taxon>Thalassiosirophycidae</taxon>
        <taxon>Stephanodiscales</taxon>
        <taxon>Stephanodiscaceae</taxon>
        <taxon>Stephanodiscus</taxon>
    </lineage>
</organism>
<dbReference type="SUPFAM" id="SSF52980">
    <property type="entry name" value="Restriction endonuclease-like"/>
    <property type="match status" value="1"/>
</dbReference>
<comment type="subcellular location">
    <subcellularLocation>
        <location evidence="2">Nucleus</location>
    </subcellularLocation>
</comment>
<dbReference type="GO" id="GO:0003677">
    <property type="term" value="F:DNA binding"/>
    <property type="evidence" value="ECO:0007669"/>
    <property type="project" value="UniProtKB-UniRule"/>
</dbReference>
<gene>
    <name evidence="5" type="ORF">ACHAW5_009143</name>
</gene>
<comment type="caution">
    <text evidence="5">The sequence shown here is derived from an EMBL/GenBank/DDBJ whole genome shotgun (WGS) entry which is preliminary data.</text>
</comment>
<comment type="subunit">
    <text evidence="2">Interacts with EME1.</text>
</comment>
<keyword evidence="6" id="KW-1185">Reference proteome</keyword>
<dbReference type="InterPro" id="IPR011335">
    <property type="entry name" value="Restrct_endonuc-II-like"/>
</dbReference>
<keyword evidence="2" id="KW-0233">DNA recombination</keyword>
<name>A0ABD3MZ37_9STRA</name>
<proteinExistence type="inferred from homology"/>
<dbReference type="SMART" id="SM00891">
    <property type="entry name" value="ERCC4"/>
    <property type="match status" value="1"/>
</dbReference>
<dbReference type="GO" id="GO:0046872">
    <property type="term" value="F:metal ion binding"/>
    <property type="evidence" value="ECO:0007669"/>
    <property type="project" value="UniProtKB-UniRule"/>
</dbReference>
<feature type="region of interest" description="Disordered" evidence="3">
    <location>
        <begin position="975"/>
        <end position="1009"/>
    </location>
</feature>
<dbReference type="Gene3D" id="1.10.720.30">
    <property type="entry name" value="SAP domain"/>
    <property type="match status" value="1"/>
</dbReference>
<dbReference type="Pfam" id="PF02732">
    <property type="entry name" value="ERCC4"/>
    <property type="match status" value="1"/>
</dbReference>
<dbReference type="Gene3D" id="3.40.50.10130">
    <property type="match status" value="1"/>
</dbReference>
<keyword evidence="2" id="KW-0460">Magnesium</keyword>
<evidence type="ECO:0000256" key="2">
    <source>
        <dbReference type="RuleBase" id="RU369042"/>
    </source>
</evidence>
<dbReference type="EMBL" id="JALLAZ020001687">
    <property type="protein sequence ID" value="KAL3768086.1"/>
    <property type="molecule type" value="Genomic_DNA"/>
</dbReference>
<feature type="compositionally biased region" description="Basic and acidic residues" evidence="3">
    <location>
        <begin position="245"/>
        <end position="263"/>
    </location>
</feature>
<dbReference type="AlphaFoldDB" id="A0ABD3MZ37"/>
<feature type="region of interest" description="Disordered" evidence="3">
    <location>
        <begin position="124"/>
        <end position="149"/>
    </location>
</feature>
<feature type="region of interest" description="Disordered" evidence="3">
    <location>
        <begin position="363"/>
        <end position="403"/>
    </location>
</feature>
<dbReference type="GO" id="GO:0000727">
    <property type="term" value="P:double-strand break repair via break-induced replication"/>
    <property type="evidence" value="ECO:0007669"/>
    <property type="project" value="UniProtKB-UniRule"/>
</dbReference>
<feature type="domain" description="SAP" evidence="4">
    <location>
        <begin position="1019"/>
        <end position="1053"/>
    </location>
</feature>
<dbReference type="InterPro" id="IPR006166">
    <property type="entry name" value="ERCC4_domain"/>
</dbReference>
<feature type="compositionally biased region" description="Polar residues" evidence="3">
    <location>
        <begin position="984"/>
        <end position="1009"/>
    </location>
</feature>
<dbReference type="Pfam" id="PF02037">
    <property type="entry name" value="SAP"/>
    <property type="match status" value="1"/>
</dbReference>
<comment type="cofactor">
    <cofactor evidence="2">
        <name>Mg(2+)</name>
        <dbReference type="ChEBI" id="CHEBI:18420"/>
    </cofactor>
</comment>
<dbReference type="CDD" id="cd21036">
    <property type="entry name" value="WH_MUS81"/>
    <property type="match status" value="1"/>
</dbReference>
<dbReference type="EC" id="3.1.22.-" evidence="2"/>
<feature type="region of interest" description="Disordered" evidence="3">
    <location>
        <begin position="216"/>
        <end position="313"/>
    </location>
</feature>
<feature type="compositionally biased region" description="Acidic residues" evidence="3">
    <location>
        <begin position="375"/>
        <end position="390"/>
    </location>
</feature>
<reference evidence="5 6" key="1">
    <citation type="submission" date="2024-10" db="EMBL/GenBank/DDBJ databases">
        <title>Updated reference genomes for cyclostephanoid diatoms.</title>
        <authorList>
            <person name="Roberts W.R."/>
            <person name="Alverson A.J."/>
        </authorList>
    </citation>
    <scope>NUCLEOTIDE SEQUENCE [LARGE SCALE GENOMIC DNA]</scope>
    <source>
        <strain evidence="5 6">AJA276-08</strain>
    </source>
</reference>
<dbReference type="GO" id="GO:0005634">
    <property type="term" value="C:nucleus"/>
    <property type="evidence" value="ECO:0007669"/>
    <property type="project" value="UniProtKB-SubCell"/>
</dbReference>
<dbReference type="GO" id="GO:0008821">
    <property type="term" value="F:crossover junction DNA endonuclease activity"/>
    <property type="evidence" value="ECO:0007669"/>
    <property type="project" value="UniProtKB-UniRule"/>
</dbReference>
<dbReference type="SUPFAM" id="SSF68906">
    <property type="entry name" value="SAP domain"/>
    <property type="match status" value="1"/>
</dbReference>
<evidence type="ECO:0000256" key="3">
    <source>
        <dbReference type="SAM" id="MobiDB-lite"/>
    </source>
</evidence>
<comment type="similarity">
    <text evidence="2">Belongs to the XPF family.</text>
</comment>
<evidence type="ECO:0000313" key="6">
    <source>
        <dbReference type="Proteomes" id="UP001530315"/>
    </source>
</evidence>
<evidence type="ECO:0000256" key="1">
    <source>
        <dbReference type="ARBA" id="ARBA00022801"/>
    </source>
</evidence>
<dbReference type="InterPro" id="IPR047417">
    <property type="entry name" value="WHD_MUS81"/>
</dbReference>
<evidence type="ECO:0000313" key="5">
    <source>
        <dbReference type="EMBL" id="KAL3768086.1"/>
    </source>
</evidence>
<keyword evidence="2" id="KW-0227">DNA damage</keyword>